<feature type="compositionally biased region" description="Polar residues" evidence="1">
    <location>
        <begin position="126"/>
        <end position="137"/>
    </location>
</feature>
<name>A0A2S6C994_9PEZI</name>
<feature type="region of interest" description="Disordered" evidence="1">
    <location>
        <begin position="714"/>
        <end position="734"/>
    </location>
</feature>
<dbReference type="AlphaFoldDB" id="A0A2S6C994"/>
<feature type="region of interest" description="Disordered" evidence="1">
    <location>
        <begin position="121"/>
        <end position="192"/>
    </location>
</feature>
<gene>
    <name evidence="2" type="ORF">CBER1_06394</name>
</gene>
<feature type="region of interest" description="Disordered" evidence="1">
    <location>
        <begin position="235"/>
        <end position="374"/>
    </location>
</feature>
<organism evidence="2 3">
    <name type="scientific">Cercospora berteroae</name>
    <dbReference type="NCBI Taxonomy" id="357750"/>
    <lineage>
        <taxon>Eukaryota</taxon>
        <taxon>Fungi</taxon>
        <taxon>Dikarya</taxon>
        <taxon>Ascomycota</taxon>
        <taxon>Pezizomycotina</taxon>
        <taxon>Dothideomycetes</taxon>
        <taxon>Dothideomycetidae</taxon>
        <taxon>Mycosphaerellales</taxon>
        <taxon>Mycosphaerellaceae</taxon>
        <taxon>Cercospora</taxon>
    </lineage>
</organism>
<feature type="region of interest" description="Disordered" evidence="1">
    <location>
        <begin position="854"/>
        <end position="949"/>
    </location>
</feature>
<feature type="compositionally biased region" description="Polar residues" evidence="1">
    <location>
        <begin position="177"/>
        <end position="191"/>
    </location>
</feature>
<protein>
    <submittedName>
        <fullName evidence="2">Uncharacterized protein</fullName>
    </submittedName>
</protein>
<feature type="region of interest" description="Disordered" evidence="1">
    <location>
        <begin position="207"/>
        <end position="226"/>
    </location>
</feature>
<reference evidence="3" key="1">
    <citation type="journal article" date="2017" name="bioRxiv">
        <title>Conservation of a gene cluster reveals novel cercosporin biosynthetic mechanisms and extends production to the genus Colletotrichum.</title>
        <authorList>
            <person name="de Jonge R."/>
            <person name="Ebert M.K."/>
            <person name="Huitt-Roehl C.R."/>
            <person name="Pal P."/>
            <person name="Suttle J.C."/>
            <person name="Spanner R.E."/>
            <person name="Neubauer J.D."/>
            <person name="Jurick W.M.II."/>
            <person name="Stott K.A."/>
            <person name="Secor G.A."/>
            <person name="Thomma B.P.H.J."/>
            <person name="Van de Peer Y."/>
            <person name="Townsend C.A."/>
            <person name="Bolton M.D."/>
        </authorList>
    </citation>
    <scope>NUCLEOTIDE SEQUENCE [LARGE SCALE GENOMIC DNA]</scope>
    <source>
        <strain evidence="3">CBS538.71</strain>
    </source>
</reference>
<dbReference type="Proteomes" id="UP000237631">
    <property type="component" value="Unassembled WGS sequence"/>
</dbReference>
<accession>A0A2S6C994</accession>
<feature type="compositionally biased region" description="Basic and acidic residues" evidence="1">
    <location>
        <begin position="364"/>
        <end position="374"/>
    </location>
</feature>
<feature type="compositionally biased region" description="Polar residues" evidence="1">
    <location>
        <begin position="861"/>
        <end position="880"/>
    </location>
</feature>
<dbReference type="OrthoDB" id="3650779at2759"/>
<feature type="compositionally biased region" description="Polar residues" evidence="1">
    <location>
        <begin position="281"/>
        <end position="291"/>
    </location>
</feature>
<proteinExistence type="predicted"/>
<sequence length="1248" mass="138173">MGLSKAQQQKRAELDLRAMAHVASFVDREKDGSSQDALEARLHTVIDSNKLLHITQGWDPDNPWPHDEKTLLGAIGRVLSDKTRRAASYRNLDKNEAWNSFFRHGSNFFSAAFRTELATQRRNDATAGQNARSQISEGENEAPPPAYDSRTRPQTTHQRPSRKTRPQDGKNGIAPSGSAQPKTKLRQQTVRGTGDVQSVLGARAFEEHEQGQYYQPPAKPRSKTTDVQSKYFAGFKPSQAGQQAARDDEAAAAGGEELVPSGLTDPPAFGKIRRPKMGVSSLRTAGNGTQSTRKRRAEMIEEDESEIASTNKKLKTRPTAAPESVGALSNPLHQSRKVRPGSSSAVNDMTDHGASGQRVHRKNDRPSMSERTSVKRNEDIGVHDFENTRESALDQENEADAALQISSGAVQEGEHVDVPDENILGLDLAQAIDKVGSCLQDALDLLFLDGGADRVAHFADEPVQTLKSLYITVFGKHFCAVTDSAISAEDQYKGMSGVRFSANNLLRCLIWHFLVSEIMEKEQLEDAVYVLMGKAQTYLQDALSGESVTYHSLLRRGSEAQLTNSDFDDTLDFHTEETASKLMAVLRQHLNVAEIPKTPQNWRLQFSKALRKVCKLAFLFKTRMAMEETRTELRVITYPKSIKNYEGSLKPTAENAQTVLLMQRPGIVKLHADGSEEIVSKWRVKYCRPEMEKQCIFVATAVKRKISEDRSPPLILSNASEMPRKSKNKTGPSNRRAMRTILRLVDANLGTLTTKEGRLNWLKPLANSGKFPYTGTQEIGDYHHEDTLHEAITYAVRDAKKDEYKILAGRRALDRFFELGSAMLTGEYLVAIGYMFRNDSGALQLQDEAGALKDDPVPTVKQASTQASTISAKQLATGSKANDRENVSMGALPDAQSTHKDDDSSPTGTQDRASKVLFEPPKHRPIHSQPDQHDDTHTAESPDIVYEPVPTSAGKKRKFVQFLDSDPESAPENVMVLNSDTLDALRLWEDIESLTKTIAELSQNLCTTAQALKLKSPPSTSLEGIYAHIFNTTDWRLAYDHLVKYGEIKSCSLLQAVFWAFLDLRVLGHQHFPFGSDSESSVPMNSEAALLVSPTEFMDKYPRKEAIEQFHKSKTVAAVLQPHAKILAHELHAIVAEHLVIDNTSSSSDAEVHSLLSSSIDTIQGICVKASLLKVLIDISKGKYRLLKHLPGSDIYHRRELNSSQNTSSEISRETIVAFTIAPGLERKLADADTYTSVGPATIAELRK</sequence>
<evidence type="ECO:0000256" key="1">
    <source>
        <dbReference type="SAM" id="MobiDB-lite"/>
    </source>
</evidence>
<feature type="compositionally biased region" description="Basic and acidic residues" evidence="1">
    <location>
        <begin position="930"/>
        <end position="940"/>
    </location>
</feature>
<evidence type="ECO:0000313" key="2">
    <source>
        <dbReference type="EMBL" id="PPJ56233.1"/>
    </source>
</evidence>
<dbReference type="EMBL" id="PNEN01000521">
    <property type="protein sequence ID" value="PPJ56233.1"/>
    <property type="molecule type" value="Genomic_DNA"/>
</dbReference>
<keyword evidence="3" id="KW-1185">Reference proteome</keyword>
<comment type="caution">
    <text evidence="2">The sequence shown here is derived from an EMBL/GenBank/DDBJ whole genome shotgun (WGS) entry which is preliminary data.</text>
</comment>
<evidence type="ECO:0000313" key="3">
    <source>
        <dbReference type="Proteomes" id="UP000237631"/>
    </source>
</evidence>